<accession>A0A927WNF9</accession>
<evidence type="ECO:0000313" key="1">
    <source>
        <dbReference type="EMBL" id="MBE6092699.1"/>
    </source>
</evidence>
<reference evidence="1" key="1">
    <citation type="submission" date="2019-04" db="EMBL/GenBank/DDBJ databases">
        <title>Evolution of Biomass-Degrading Anaerobic Consortia Revealed by Metagenomics.</title>
        <authorList>
            <person name="Peng X."/>
        </authorList>
    </citation>
    <scope>NUCLEOTIDE SEQUENCE</scope>
    <source>
        <strain evidence="1">SIG240</strain>
    </source>
</reference>
<protein>
    <submittedName>
        <fullName evidence="1">Uncharacterized protein</fullName>
    </submittedName>
</protein>
<name>A0A927WNF9_SELRU</name>
<dbReference type="AlphaFoldDB" id="A0A927WNF9"/>
<organism evidence="1 2">
    <name type="scientific">Selenomonas ruminantium</name>
    <dbReference type="NCBI Taxonomy" id="971"/>
    <lineage>
        <taxon>Bacteria</taxon>
        <taxon>Bacillati</taxon>
        <taxon>Bacillota</taxon>
        <taxon>Negativicutes</taxon>
        <taxon>Selenomonadales</taxon>
        <taxon>Selenomonadaceae</taxon>
        <taxon>Selenomonas</taxon>
    </lineage>
</organism>
<proteinExistence type="predicted"/>
<dbReference type="EMBL" id="SVBY01000033">
    <property type="protein sequence ID" value="MBE6092699.1"/>
    <property type="molecule type" value="Genomic_DNA"/>
</dbReference>
<gene>
    <name evidence="1" type="ORF">E7201_05985</name>
</gene>
<evidence type="ECO:0000313" key="2">
    <source>
        <dbReference type="Proteomes" id="UP000761380"/>
    </source>
</evidence>
<sequence length="64" mass="7053">MARIWILLCHLAIILLADEAVKFRKQAVRTGCDVQSHGGVAGAGDDKKCGEIKEIRIFMANRKS</sequence>
<comment type="caution">
    <text evidence="1">The sequence shown here is derived from an EMBL/GenBank/DDBJ whole genome shotgun (WGS) entry which is preliminary data.</text>
</comment>
<dbReference type="Proteomes" id="UP000761380">
    <property type="component" value="Unassembled WGS sequence"/>
</dbReference>